<reference evidence="5" key="1">
    <citation type="submission" date="2019-03" db="EMBL/GenBank/DDBJ databases">
        <title>Aquabacterium pictum sp.nov., the first bacteriochlorophyll a-containing freshwater bacterium in the genus Aquabacterium of the class Betaproteobacteria.</title>
        <authorList>
            <person name="Hirose S."/>
            <person name="Tank M."/>
            <person name="Hara E."/>
            <person name="Tamaki H."/>
            <person name="Takaichi S."/>
            <person name="Haruta S."/>
            <person name="Hanada S."/>
        </authorList>
    </citation>
    <scope>NUCLEOTIDE SEQUENCE [LARGE SCALE GENOMIC DNA]</scope>
    <source>
        <strain evidence="5">W35</strain>
    </source>
</reference>
<name>A0A480AQI0_9BURK</name>
<feature type="coiled-coil region" evidence="1">
    <location>
        <begin position="76"/>
        <end position="110"/>
    </location>
</feature>
<feature type="chain" id="PRO_5019721554" evidence="3">
    <location>
        <begin position="23"/>
        <end position="142"/>
    </location>
</feature>
<evidence type="ECO:0000313" key="5">
    <source>
        <dbReference type="Proteomes" id="UP000301751"/>
    </source>
</evidence>
<organism evidence="4 5">
    <name type="scientific">Pseudaquabacterium pictum</name>
    <dbReference type="NCBI Taxonomy" id="2315236"/>
    <lineage>
        <taxon>Bacteria</taxon>
        <taxon>Pseudomonadati</taxon>
        <taxon>Pseudomonadota</taxon>
        <taxon>Betaproteobacteria</taxon>
        <taxon>Burkholderiales</taxon>
        <taxon>Sphaerotilaceae</taxon>
        <taxon>Pseudaquabacterium</taxon>
    </lineage>
</organism>
<gene>
    <name evidence="4" type="ORF">AQPW35_00590</name>
</gene>
<proteinExistence type="predicted"/>
<comment type="caution">
    <text evidence="4">The sequence shown here is derived from an EMBL/GenBank/DDBJ whole genome shotgun (WGS) entry which is preliminary data.</text>
</comment>
<evidence type="ECO:0000256" key="3">
    <source>
        <dbReference type="SAM" id="SignalP"/>
    </source>
</evidence>
<feature type="region of interest" description="Disordered" evidence="2">
    <location>
        <begin position="22"/>
        <end position="44"/>
    </location>
</feature>
<dbReference type="AlphaFoldDB" id="A0A480AQI0"/>
<dbReference type="Proteomes" id="UP000301751">
    <property type="component" value="Unassembled WGS sequence"/>
</dbReference>
<evidence type="ECO:0000256" key="2">
    <source>
        <dbReference type="SAM" id="MobiDB-lite"/>
    </source>
</evidence>
<evidence type="ECO:0000313" key="4">
    <source>
        <dbReference type="EMBL" id="GCL60978.1"/>
    </source>
</evidence>
<protein>
    <submittedName>
        <fullName evidence="4">Uncharacterized protein</fullName>
    </submittedName>
</protein>
<dbReference type="EMBL" id="BJCL01000001">
    <property type="protein sequence ID" value="GCL60978.1"/>
    <property type="molecule type" value="Genomic_DNA"/>
</dbReference>
<dbReference type="RefSeq" id="WP_137730769.1">
    <property type="nucleotide sequence ID" value="NZ_BJCL01000001.1"/>
</dbReference>
<evidence type="ECO:0000256" key="1">
    <source>
        <dbReference type="SAM" id="Coils"/>
    </source>
</evidence>
<keyword evidence="3" id="KW-0732">Signal</keyword>
<accession>A0A480AQI0</accession>
<sequence>MTGWKTAAALSLCLGMALSAHAANEPAKKADAPKAESTWDNVKDFSHKEKEKAVAAGKKLIAETDKKIAALAKDTKNATAETKAAHEANMKELQEKKKAAQAELDKLGKASGEAWDATKTGFSDAGKALAAAYDKAAAAIKK</sequence>
<keyword evidence="1" id="KW-0175">Coiled coil</keyword>
<feature type="signal peptide" evidence="3">
    <location>
        <begin position="1"/>
        <end position="22"/>
    </location>
</feature>
<keyword evidence="5" id="KW-1185">Reference proteome</keyword>